<evidence type="ECO:0000313" key="2">
    <source>
        <dbReference type="Proteomes" id="UP000054282"/>
    </source>
</evidence>
<dbReference type="KEGG" id="pfd:PFDG_04560"/>
<reference evidence="2" key="1">
    <citation type="submission" date="2006-09" db="EMBL/GenBank/DDBJ databases">
        <title>Annotation of Plasmodium falciparum Dd2.</title>
        <authorList>
            <consortium name="The Broad Institute Genome Sequencing Platform"/>
            <person name="Volkman S.K."/>
            <person name="Neafsey D.E."/>
            <person name="Dash A.P."/>
            <person name="Chitnis C.E."/>
            <person name="Hartl D.L."/>
            <person name="Young S.K."/>
            <person name="Zeng Q."/>
            <person name="Koehrsen M."/>
            <person name="Alvarado L."/>
            <person name="Berlin A."/>
            <person name="Borenstein D."/>
            <person name="Chapman S.B."/>
            <person name="Chen Z."/>
            <person name="Engels R."/>
            <person name="Freedman E."/>
            <person name="Gellesch M."/>
            <person name="Goldberg J."/>
            <person name="Griggs A."/>
            <person name="Gujja S."/>
            <person name="Heilman E.R."/>
            <person name="Heiman D.I."/>
            <person name="Howarth C."/>
            <person name="Jen D."/>
            <person name="Larson L."/>
            <person name="Mehta T."/>
            <person name="Neiman D."/>
            <person name="Park D."/>
            <person name="Pearson M."/>
            <person name="Roberts A."/>
            <person name="Saif S."/>
            <person name="Shea T."/>
            <person name="Shenoy N."/>
            <person name="Sisk P."/>
            <person name="Stolte C."/>
            <person name="Sykes S."/>
            <person name="Walk T."/>
            <person name="White J."/>
            <person name="Yandava C."/>
            <person name="Haas B."/>
            <person name="Henn M.R."/>
            <person name="Nusbaum C."/>
            <person name="Birren B."/>
        </authorList>
    </citation>
    <scope>NUCLEOTIDE SEQUENCE [LARGE SCALE GENOMIC DNA]</scope>
</reference>
<dbReference type="AlphaFoldDB" id="A0A0L7M5N6"/>
<feature type="non-terminal residue" evidence="1">
    <location>
        <position position="86"/>
    </location>
</feature>
<organism evidence="1 2">
    <name type="scientific">Plasmodium falciparum (isolate Dd2)</name>
    <dbReference type="NCBI Taxonomy" id="57267"/>
    <lineage>
        <taxon>Eukaryota</taxon>
        <taxon>Sar</taxon>
        <taxon>Alveolata</taxon>
        <taxon>Apicomplexa</taxon>
        <taxon>Aconoidasida</taxon>
        <taxon>Haemosporida</taxon>
        <taxon>Plasmodiidae</taxon>
        <taxon>Plasmodium</taxon>
        <taxon>Plasmodium (Laverania)</taxon>
    </lineage>
</organism>
<accession>A0A0L7M5N6</accession>
<sequence>MTALLAYIRCAHLTIYHIIIGNIKEKNKSTQKGCMDQSGNLFDYVHGEGKDYIYEKIKRDMNKGDTNQGDHLYDKININKVNLIFQ</sequence>
<name>A0A0L7M5N6_PLAF4</name>
<evidence type="ECO:0000313" key="1">
    <source>
        <dbReference type="EMBL" id="KOB88133.1"/>
    </source>
</evidence>
<protein>
    <submittedName>
        <fullName evidence="1">Uncharacterized protein</fullName>
    </submittedName>
</protein>
<proteinExistence type="predicted"/>
<dbReference type="EMBL" id="DS016899">
    <property type="protein sequence ID" value="KOB88133.1"/>
    <property type="molecule type" value="Genomic_DNA"/>
</dbReference>
<gene>
    <name evidence="1" type="ORF">PFDG_04560</name>
</gene>
<reference evidence="2" key="2">
    <citation type="submission" date="2006-09" db="EMBL/GenBank/DDBJ databases">
        <title>The genome sequence of Plasmodium falciparum Dd2.</title>
        <authorList>
            <consortium name="The Broad Institute Genome Sequencing Platform"/>
            <person name="Birren B."/>
            <person name="Lander E."/>
            <person name="Galagan J."/>
            <person name="Nusbaum C."/>
            <person name="Devon K."/>
            <person name="Henn M."/>
            <person name="Jaffe D."/>
            <person name="Butler J."/>
            <person name="Alvarez P."/>
            <person name="Gnerre S."/>
            <person name="Grabherr M."/>
            <person name="Kleber M."/>
            <person name="Mauceli E."/>
            <person name="Brockman W."/>
            <person name="MacCallum I.A."/>
            <person name="Rounsley S."/>
            <person name="Young S."/>
            <person name="LaButti K."/>
            <person name="Pushparaj V."/>
            <person name="DeCaprio D."/>
            <person name="Crawford M."/>
            <person name="Koehrsen M."/>
            <person name="Engels R."/>
            <person name="Montgomery P."/>
            <person name="Pearson M."/>
            <person name="Howarth C."/>
            <person name="Larson L."/>
            <person name="Luoma S."/>
            <person name="White J."/>
            <person name="Kodira C."/>
            <person name="Zeng Q."/>
            <person name="O'Leary S."/>
            <person name="Yandava C."/>
            <person name="Alvarado L."/>
            <person name="Wirth D."/>
            <person name="Volkman S."/>
            <person name="Hartl D."/>
        </authorList>
    </citation>
    <scope>NUCLEOTIDE SEQUENCE [LARGE SCALE GENOMIC DNA]</scope>
</reference>
<dbReference type="Proteomes" id="UP000054282">
    <property type="component" value="Unassembled WGS sequence"/>
</dbReference>